<dbReference type="EMBL" id="JAQQWI010000013">
    <property type="protein sequence ID" value="KAK8013525.1"/>
    <property type="molecule type" value="Genomic_DNA"/>
</dbReference>
<dbReference type="Proteomes" id="UP001396898">
    <property type="component" value="Unassembled WGS sequence"/>
</dbReference>
<comment type="caution">
    <text evidence="1">The sequence shown here is derived from an EMBL/GenBank/DDBJ whole genome shotgun (WGS) entry which is preliminary data.</text>
</comment>
<reference evidence="1 2" key="1">
    <citation type="submission" date="2023-01" db="EMBL/GenBank/DDBJ databases">
        <title>Analysis of 21 Apiospora genomes using comparative genomics revels a genus with tremendous synthesis potential of carbohydrate active enzymes and secondary metabolites.</title>
        <authorList>
            <person name="Sorensen T."/>
        </authorList>
    </citation>
    <scope>NUCLEOTIDE SEQUENCE [LARGE SCALE GENOMIC DNA]</scope>
    <source>
        <strain evidence="1 2">CBS 20057</strain>
    </source>
</reference>
<sequence>MTRKGRARDVTSCTPAASIYIDIPTAAGAPHRVSPLRMLTTVPASSFCCIMTTWSTLRTAQEPGSP</sequence>
<name>A0ABR1RJQ9_9PEZI</name>
<protein>
    <submittedName>
        <fullName evidence="1">Uncharacterized protein</fullName>
    </submittedName>
</protein>
<gene>
    <name evidence="1" type="ORF">PG991_009118</name>
</gene>
<evidence type="ECO:0000313" key="2">
    <source>
        <dbReference type="Proteomes" id="UP001396898"/>
    </source>
</evidence>
<proteinExistence type="predicted"/>
<organism evidence="1 2">
    <name type="scientific">Apiospora marii</name>
    <dbReference type="NCBI Taxonomy" id="335849"/>
    <lineage>
        <taxon>Eukaryota</taxon>
        <taxon>Fungi</taxon>
        <taxon>Dikarya</taxon>
        <taxon>Ascomycota</taxon>
        <taxon>Pezizomycotina</taxon>
        <taxon>Sordariomycetes</taxon>
        <taxon>Xylariomycetidae</taxon>
        <taxon>Amphisphaeriales</taxon>
        <taxon>Apiosporaceae</taxon>
        <taxon>Apiospora</taxon>
    </lineage>
</organism>
<accession>A0ABR1RJQ9</accession>
<evidence type="ECO:0000313" key="1">
    <source>
        <dbReference type="EMBL" id="KAK8013525.1"/>
    </source>
</evidence>
<keyword evidence="2" id="KW-1185">Reference proteome</keyword>